<reference evidence="1" key="1">
    <citation type="submission" date="2021-01" db="EMBL/GenBank/DDBJ databases">
        <authorList>
            <person name="Corre E."/>
            <person name="Pelletier E."/>
            <person name="Niang G."/>
            <person name="Scheremetjew M."/>
            <person name="Finn R."/>
            <person name="Kale V."/>
            <person name="Holt S."/>
            <person name="Cochrane G."/>
            <person name="Meng A."/>
            <person name="Brown T."/>
            <person name="Cohen L."/>
        </authorList>
    </citation>
    <scope>NUCLEOTIDE SEQUENCE</scope>
    <source>
        <strain evidence="1">RCC1693</strain>
    </source>
</reference>
<accession>A0A7S2BLZ4</accession>
<sequence>MSSYGGVAEDETVAHLAYQDAWSATNELNGQTPPQNGRHRAGMVALYTSLAGMALVAAGMTRGGADAAASSLASVAEHRPPEAVTSSNIINRTIYLQDNEEVLEAILAASGYDALDALEADADMYSSMVPKMIEIYGDTDLINPDGEYADPGDSYVMFNLQCKNCDESNGSMNFLLVINMLGHILSVRAHNETMSVDALHPSPVTSKEVYLAMNYDELENGPAATWNWGDNTFTQFGQYGYVGNSHDVQWATDSSTDVWHMPANQDFMLEKMNLATGQNQGRLNISGGVLPEAWLDKSWDMVDANHFQFDKGDTEAYLSFRMLNAFLKTETFDAVESGEDVVTAVAWIAGSHNGTLTIVDLDGTEYTPGTIPYNELYDGLGTLWAGQHNLEYYGDAGFFLFDNAYDAISGEFISDSARLLKLSVNESEETVTLEWEYELGYNSMIYGDNDLLPTSNVLTCAWPDATSLTDELDWDAEIIEVVPDTGETAWSLKIWGDGTRATQYDAMDEEIYGWMMYSVERVYEEPIIITPTCATSDSENTLSFDCYNNFKVHSAVAATYTVTNTDGSETVASGSFDFESHWAKTSVEVTLDEDTCEDGCVLTIENSVGDTKETSFSC</sequence>
<name>A0A7S2BLZ4_9STRA</name>
<dbReference type="AlphaFoldDB" id="A0A7S2BLZ4"/>
<protein>
    <submittedName>
        <fullName evidence="1">Uncharacterized protein</fullName>
    </submittedName>
</protein>
<proteinExistence type="predicted"/>
<gene>
    <name evidence="1" type="ORF">FPAR1323_LOCUS4920</name>
</gene>
<organism evidence="1">
    <name type="scientific">Florenciella parvula</name>
    <dbReference type="NCBI Taxonomy" id="236787"/>
    <lineage>
        <taxon>Eukaryota</taxon>
        <taxon>Sar</taxon>
        <taxon>Stramenopiles</taxon>
        <taxon>Ochrophyta</taxon>
        <taxon>Dictyochophyceae</taxon>
        <taxon>Florenciellales</taxon>
        <taxon>Florenciella</taxon>
    </lineage>
</organism>
<evidence type="ECO:0000313" key="1">
    <source>
        <dbReference type="EMBL" id="CAD9400909.1"/>
    </source>
</evidence>
<dbReference type="EMBL" id="HBGT01009004">
    <property type="protein sequence ID" value="CAD9400909.1"/>
    <property type="molecule type" value="Transcribed_RNA"/>
</dbReference>